<evidence type="ECO:0000256" key="3">
    <source>
        <dbReference type="ARBA" id="ARBA00022692"/>
    </source>
</evidence>
<evidence type="ECO:0000256" key="5">
    <source>
        <dbReference type="ARBA" id="ARBA00023136"/>
    </source>
</evidence>
<evidence type="ECO:0000313" key="8">
    <source>
        <dbReference type="EMBL" id="BAU54393.1"/>
    </source>
</evidence>
<accession>A0A0X8X3E4</accession>
<dbReference type="Proteomes" id="UP000218263">
    <property type="component" value="Chromosome"/>
</dbReference>
<keyword evidence="4 6" id="KW-1133">Transmembrane helix</keyword>
<evidence type="ECO:0000256" key="1">
    <source>
        <dbReference type="ARBA" id="ARBA00004651"/>
    </source>
</evidence>
<evidence type="ECO:0000256" key="2">
    <source>
        <dbReference type="ARBA" id="ARBA00022475"/>
    </source>
</evidence>
<dbReference type="GO" id="GO:0005886">
    <property type="term" value="C:plasma membrane"/>
    <property type="evidence" value="ECO:0007669"/>
    <property type="project" value="UniProtKB-SubCell"/>
</dbReference>
<proteinExistence type="predicted"/>
<evidence type="ECO:0000256" key="4">
    <source>
        <dbReference type="ARBA" id="ARBA00022989"/>
    </source>
</evidence>
<keyword evidence="3 6" id="KW-0812">Transmembrane</keyword>
<evidence type="ECO:0000313" key="9">
    <source>
        <dbReference type="Proteomes" id="UP000218263"/>
    </source>
</evidence>
<dbReference type="PANTHER" id="PTHR30572:SF18">
    <property type="entry name" value="ABC-TYPE MACROLIDE FAMILY EXPORT SYSTEM PERMEASE COMPONENT 2"/>
    <property type="match status" value="1"/>
</dbReference>
<dbReference type="InterPro" id="IPR050250">
    <property type="entry name" value="Macrolide_Exporter_MacB"/>
</dbReference>
<dbReference type="RefSeq" id="WP_096352323.1">
    <property type="nucleotide sequence ID" value="NZ_AP017313.1"/>
</dbReference>
<dbReference type="PANTHER" id="PTHR30572">
    <property type="entry name" value="MEMBRANE COMPONENT OF TRANSPORTER-RELATED"/>
    <property type="match status" value="1"/>
</dbReference>
<feature type="domain" description="ABC3 transporter permease C-terminal" evidence="7">
    <location>
        <begin position="55"/>
        <end position="166"/>
    </location>
</feature>
<keyword evidence="9" id="KW-1185">Reference proteome</keyword>
<evidence type="ECO:0000259" key="7">
    <source>
        <dbReference type="Pfam" id="PF02687"/>
    </source>
</evidence>
<dbReference type="AlphaFoldDB" id="A0A0X8X3E4"/>
<dbReference type="InterPro" id="IPR003838">
    <property type="entry name" value="ABC3_permease_C"/>
</dbReference>
<keyword evidence="5 6" id="KW-0472">Membrane</keyword>
<sequence>MKIKAGQSVPRTLEKIKGNWNKLTGNLPFDYTFMDQEVAQSYDAYLRWMTTINTACILAIIISCLGLFGLSGLNTLNRTKEIGIRKVLGASVSNLFILLNRGTLVLATGSFIIAAPIAFYLIHQWLDNFAYRIKPDWLLFTSAGAIAMLTALLAVSYHTIKAARCNPVESLRNE</sequence>
<dbReference type="Pfam" id="PF02687">
    <property type="entry name" value="FtsX"/>
    <property type="match status" value="1"/>
</dbReference>
<dbReference type="OrthoDB" id="1451596at2"/>
<feature type="transmembrane region" description="Helical" evidence="6">
    <location>
        <begin position="137"/>
        <end position="157"/>
    </location>
</feature>
<comment type="subcellular location">
    <subcellularLocation>
        <location evidence="1">Cell membrane</location>
        <topology evidence="1">Multi-pass membrane protein</topology>
    </subcellularLocation>
</comment>
<evidence type="ECO:0000256" key="6">
    <source>
        <dbReference type="SAM" id="Phobius"/>
    </source>
</evidence>
<reference evidence="8 9" key="1">
    <citation type="submission" date="2015-12" db="EMBL/GenBank/DDBJ databases">
        <title>Genome sequence of Mucilaginibacter gotjawali.</title>
        <authorList>
            <person name="Lee J.S."/>
            <person name="Lee K.C."/>
            <person name="Kim K.K."/>
            <person name="Lee B.W."/>
        </authorList>
    </citation>
    <scope>NUCLEOTIDE SEQUENCE [LARGE SCALE GENOMIC DNA]</scope>
    <source>
        <strain evidence="8 9">SA3-7</strain>
    </source>
</reference>
<dbReference type="KEGG" id="mgot:MgSA37_02569"/>
<gene>
    <name evidence="8" type="ORF">MgSA37_02569</name>
</gene>
<protein>
    <submittedName>
        <fullName evidence="8">FtsX-like permease family protein</fullName>
    </submittedName>
</protein>
<dbReference type="GO" id="GO:0022857">
    <property type="term" value="F:transmembrane transporter activity"/>
    <property type="evidence" value="ECO:0007669"/>
    <property type="project" value="TreeGrafter"/>
</dbReference>
<organism evidence="8 9">
    <name type="scientific">Mucilaginibacter gotjawali</name>
    <dbReference type="NCBI Taxonomy" id="1550579"/>
    <lineage>
        <taxon>Bacteria</taxon>
        <taxon>Pseudomonadati</taxon>
        <taxon>Bacteroidota</taxon>
        <taxon>Sphingobacteriia</taxon>
        <taxon>Sphingobacteriales</taxon>
        <taxon>Sphingobacteriaceae</taxon>
        <taxon>Mucilaginibacter</taxon>
    </lineage>
</organism>
<keyword evidence="2" id="KW-1003">Cell membrane</keyword>
<dbReference type="EMBL" id="AP017313">
    <property type="protein sequence ID" value="BAU54393.1"/>
    <property type="molecule type" value="Genomic_DNA"/>
</dbReference>
<name>A0A0X8X3E4_9SPHI</name>
<feature type="transmembrane region" description="Helical" evidence="6">
    <location>
        <begin position="95"/>
        <end position="122"/>
    </location>
</feature>
<feature type="transmembrane region" description="Helical" evidence="6">
    <location>
        <begin position="52"/>
        <end position="74"/>
    </location>
</feature>